<evidence type="ECO:0000259" key="1">
    <source>
        <dbReference type="PROSITE" id="PS51664"/>
    </source>
</evidence>
<accession>E1RDI2</accession>
<dbReference type="PANTHER" id="PTHR37809:SF1">
    <property type="entry name" value="RIBOSOMAL PROTEIN S12 METHYLTHIOTRANSFERASE ACCESSORY FACTOR YCAO"/>
    <property type="match status" value="1"/>
</dbReference>
<dbReference type="PROSITE" id="PS51664">
    <property type="entry name" value="YCAO"/>
    <property type="match status" value="1"/>
</dbReference>
<evidence type="ECO:0000313" key="3">
    <source>
        <dbReference type="Proteomes" id="UP000006565"/>
    </source>
</evidence>
<name>E1RDI2_METP4</name>
<dbReference type="HOGENOM" id="CLU_056369_0_0_2"/>
<organism evidence="2 3">
    <name type="scientific">Methanolacinia petrolearia (strain DSM 11571 / OCM 486 / SEBR 4847)</name>
    <name type="common">Methanoplanus petrolearius</name>
    <dbReference type="NCBI Taxonomy" id="679926"/>
    <lineage>
        <taxon>Archaea</taxon>
        <taxon>Methanobacteriati</taxon>
        <taxon>Methanobacteriota</taxon>
        <taxon>Stenosarchaea group</taxon>
        <taxon>Methanomicrobia</taxon>
        <taxon>Methanomicrobiales</taxon>
        <taxon>Methanomicrobiaceae</taxon>
        <taxon>Methanolacinia</taxon>
    </lineage>
</organism>
<evidence type="ECO:0000313" key="2">
    <source>
        <dbReference type="EMBL" id="ADN34866.1"/>
    </source>
</evidence>
<dbReference type="Proteomes" id="UP000006565">
    <property type="component" value="Chromosome"/>
</dbReference>
<dbReference type="eggNOG" id="arCOG02882">
    <property type="taxonomic scope" value="Archaea"/>
</dbReference>
<dbReference type="STRING" id="679926.Mpet_0085"/>
<gene>
    <name evidence="2" type="ordered locus">Mpet_0085</name>
</gene>
<dbReference type="InterPro" id="IPR003776">
    <property type="entry name" value="YcaO-like_dom"/>
</dbReference>
<dbReference type="AlphaFoldDB" id="E1RDI2"/>
<dbReference type="InterPro" id="IPR017667">
    <property type="entry name" value="Methan_mark_1"/>
</dbReference>
<dbReference type="EMBL" id="CP002117">
    <property type="protein sequence ID" value="ADN34866.1"/>
    <property type="molecule type" value="Genomic_DNA"/>
</dbReference>
<reference evidence="2 3" key="1">
    <citation type="journal article" date="2010" name="Stand. Genomic Sci.">
        <title>Complete genome sequence of Methanoplanus petrolearius type strain (SEBR 4847).</title>
        <authorList>
            <person name="Brambilla E."/>
            <person name="Djao O.D."/>
            <person name="Daligault H."/>
            <person name="Lapidus A."/>
            <person name="Lucas S."/>
            <person name="Hammon N."/>
            <person name="Nolan M."/>
            <person name="Tice H."/>
            <person name="Cheng J.F."/>
            <person name="Han C."/>
            <person name="Tapia R."/>
            <person name="Goodwin L."/>
            <person name="Pitluck S."/>
            <person name="Liolios K."/>
            <person name="Ivanova N."/>
            <person name="Mavromatis K."/>
            <person name="Mikhailova N."/>
            <person name="Pati A."/>
            <person name="Chen A."/>
            <person name="Palaniappan K."/>
            <person name="Land M."/>
            <person name="Hauser L."/>
            <person name="Chang Y.J."/>
            <person name="Jeffries C.D."/>
            <person name="Rohde M."/>
            <person name="Spring S."/>
            <person name="Sikorski J."/>
            <person name="Goker M."/>
            <person name="Woyke T."/>
            <person name="Bristow J."/>
            <person name="Eisen J.A."/>
            <person name="Markowitz V."/>
            <person name="Hugenholtz P."/>
            <person name="Kyrpides N.C."/>
            <person name="Klenk H.P."/>
        </authorList>
    </citation>
    <scope>NUCLEOTIDE SEQUENCE [LARGE SCALE GENOMIC DNA]</scope>
    <source>
        <strain evidence="3">DSM 11571 / OCM 486 / SEBR 4847</strain>
    </source>
</reference>
<dbReference type="Gene3D" id="3.30.1330.230">
    <property type="match status" value="1"/>
</dbReference>
<sequence>MFTHIDPIRINRIKKEYFDGTHRVTAPEKTLEKIKPLMPEIGVVEVEDITGLDRLGIPVYSASRPGAKPGATRMHAGKGTRPVHAEVSAMMEAIERYSAEYRGESMIHESFDGMGPATAVDPADLILPRPLESGEKLHWTPSWDMMNEEEIYVPSNAVFHPYDPVGMAQQLFRSDTNGLASGNVIEEAILHAIFEVIERDALSDAENARSMGKKIIVDKEGPAKELLDIFEDNGVKIHLWLIDAKTGVPTVAAGGDDTLTKDPSLLVMGSGTHLNPEIAVLRALTEVAQSRGSSLKGGREDPKRRMLIEKAGYERLKRINRMWFTDEAESIKLSEIPDKSTEYIDEDLKVTLEELEGHAERVCVCDLSKTPVPVVRVVIPGLEVSYMDKTRVRRRH</sequence>
<proteinExistence type="predicted"/>
<dbReference type="KEGG" id="mpi:Mpet_0085"/>
<dbReference type="RefSeq" id="WP_013328045.1">
    <property type="nucleotide sequence ID" value="NC_014507.1"/>
</dbReference>
<dbReference type="Pfam" id="PF02624">
    <property type="entry name" value="YcaO"/>
    <property type="match status" value="1"/>
</dbReference>
<dbReference type="GeneID" id="9742523"/>
<dbReference type="NCBIfam" id="TIGR00702">
    <property type="entry name" value="YcaO-type kinase domain"/>
    <property type="match status" value="1"/>
</dbReference>
<keyword evidence="3" id="KW-1185">Reference proteome</keyword>
<dbReference type="OrthoDB" id="7433at2157"/>
<protein>
    <submittedName>
        <fullName evidence="2">Methanogenesis marker protein 1</fullName>
    </submittedName>
</protein>
<dbReference type="NCBIfam" id="TIGR03266">
    <property type="entry name" value="methan_mark_1"/>
    <property type="match status" value="1"/>
</dbReference>
<dbReference type="PANTHER" id="PTHR37809">
    <property type="entry name" value="RIBOSOMAL PROTEIN S12 METHYLTHIOTRANSFERASE ACCESSORY FACTOR YCAO"/>
    <property type="match status" value="1"/>
</dbReference>
<feature type="domain" description="YcaO" evidence="1">
    <location>
        <begin position="77"/>
        <end position="396"/>
    </location>
</feature>